<dbReference type="EMBL" id="JBBLYY010000078">
    <property type="protein sequence ID" value="MEK0173229.1"/>
    <property type="molecule type" value="Genomic_DNA"/>
</dbReference>
<dbReference type="SUPFAM" id="SSF47413">
    <property type="entry name" value="lambda repressor-like DNA-binding domains"/>
    <property type="match status" value="1"/>
</dbReference>
<keyword evidence="3" id="KW-0804">Transcription</keyword>
<comment type="caution">
    <text evidence="5">The sequence shown here is derived from an EMBL/GenBank/DDBJ whole genome shotgun (WGS) entry which is preliminary data.</text>
</comment>
<dbReference type="Pfam" id="PF13377">
    <property type="entry name" value="Peripla_BP_3"/>
    <property type="match status" value="1"/>
</dbReference>
<name>A0ABU8YFC5_9MICO</name>
<evidence type="ECO:0000256" key="3">
    <source>
        <dbReference type="ARBA" id="ARBA00023163"/>
    </source>
</evidence>
<evidence type="ECO:0000256" key="1">
    <source>
        <dbReference type="ARBA" id="ARBA00023015"/>
    </source>
</evidence>
<dbReference type="SUPFAM" id="SSF53822">
    <property type="entry name" value="Periplasmic binding protein-like I"/>
    <property type="match status" value="1"/>
</dbReference>
<dbReference type="Gene3D" id="3.40.50.2300">
    <property type="match status" value="2"/>
</dbReference>
<dbReference type="PANTHER" id="PTHR30146">
    <property type="entry name" value="LACI-RELATED TRANSCRIPTIONAL REPRESSOR"/>
    <property type="match status" value="1"/>
</dbReference>
<sequence length="346" mass="36400">MGKVTLQDVAAHAGVSMKTVSNVVRGYQHVSPPMRDRVQAAIDELGYRPNVSGRSLATGRSNMLAFAFPDLRRPYFAELAHVFSRVCAQRGYQLLLEETLGEADGERSAVRGREAGVVDGVVIHPQVLTPEAIDRIRGDTAVVFLGEDVRPQHADQVVIDNAGAAAQAVAHLVALGRRRIGFFGHETGPESRTSGLRLDGYRAGLAAAGLPVDDALLVPREVGDAAGAETAFGRALDAGLRVDALLCRDDLAALGVLRAMRLRGLDAPRDIAVVGWDAMGLGSSLVPSLTSVAPDTVALADTALDLLLERIDGSTVPGRLVTVGHRLLVGESAPFADGSMQGRVSA</sequence>
<organism evidence="5 6">
    <name type="scientific">Curtobacterium citreum</name>
    <dbReference type="NCBI Taxonomy" id="2036"/>
    <lineage>
        <taxon>Bacteria</taxon>
        <taxon>Bacillati</taxon>
        <taxon>Actinomycetota</taxon>
        <taxon>Actinomycetes</taxon>
        <taxon>Micrococcales</taxon>
        <taxon>Microbacteriaceae</taxon>
        <taxon>Curtobacterium</taxon>
    </lineage>
</organism>
<keyword evidence="6" id="KW-1185">Reference proteome</keyword>
<proteinExistence type="predicted"/>
<gene>
    <name evidence="5" type="ORF">WMN62_17270</name>
</gene>
<evidence type="ECO:0000259" key="4">
    <source>
        <dbReference type="PROSITE" id="PS50932"/>
    </source>
</evidence>
<dbReference type="InterPro" id="IPR046335">
    <property type="entry name" value="LacI/GalR-like_sensor"/>
</dbReference>
<dbReference type="Gene3D" id="1.10.260.40">
    <property type="entry name" value="lambda repressor-like DNA-binding domains"/>
    <property type="match status" value="1"/>
</dbReference>
<evidence type="ECO:0000313" key="5">
    <source>
        <dbReference type="EMBL" id="MEK0173229.1"/>
    </source>
</evidence>
<evidence type="ECO:0000313" key="6">
    <source>
        <dbReference type="Proteomes" id="UP001370299"/>
    </source>
</evidence>
<dbReference type="InterPro" id="IPR010982">
    <property type="entry name" value="Lambda_DNA-bd_dom_sf"/>
</dbReference>
<dbReference type="PANTHER" id="PTHR30146:SF109">
    <property type="entry name" value="HTH-TYPE TRANSCRIPTIONAL REGULATOR GALS"/>
    <property type="match status" value="1"/>
</dbReference>
<dbReference type="PROSITE" id="PS00356">
    <property type="entry name" value="HTH_LACI_1"/>
    <property type="match status" value="1"/>
</dbReference>
<keyword evidence="1" id="KW-0805">Transcription regulation</keyword>
<dbReference type="Proteomes" id="UP001370299">
    <property type="component" value="Unassembled WGS sequence"/>
</dbReference>
<protein>
    <submittedName>
        <fullName evidence="5">LacI family DNA-binding transcriptional regulator</fullName>
    </submittedName>
</protein>
<dbReference type="SMART" id="SM00354">
    <property type="entry name" value="HTH_LACI"/>
    <property type="match status" value="1"/>
</dbReference>
<reference evidence="5 6" key="1">
    <citation type="submission" date="2024-03" db="EMBL/GenBank/DDBJ databases">
        <title>Whole genomes of four grape xylem sap localized bacterial endophytes.</title>
        <authorList>
            <person name="Kumar G."/>
            <person name="Savka M.A."/>
        </authorList>
    </citation>
    <scope>NUCLEOTIDE SEQUENCE [LARGE SCALE GENOMIC DNA]</scope>
    <source>
        <strain evidence="5 6">RIT_GXS8</strain>
    </source>
</reference>
<feature type="domain" description="HTH lacI-type" evidence="4">
    <location>
        <begin position="4"/>
        <end position="58"/>
    </location>
</feature>
<dbReference type="InterPro" id="IPR028082">
    <property type="entry name" value="Peripla_BP_I"/>
</dbReference>
<evidence type="ECO:0000256" key="2">
    <source>
        <dbReference type="ARBA" id="ARBA00023125"/>
    </source>
</evidence>
<dbReference type="Pfam" id="PF00356">
    <property type="entry name" value="LacI"/>
    <property type="match status" value="1"/>
</dbReference>
<dbReference type="CDD" id="cd01392">
    <property type="entry name" value="HTH_LacI"/>
    <property type="match status" value="1"/>
</dbReference>
<accession>A0ABU8YFC5</accession>
<keyword evidence="2 5" id="KW-0238">DNA-binding</keyword>
<dbReference type="InterPro" id="IPR000843">
    <property type="entry name" value="HTH_LacI"/>
</dbReference>
<dbReference type="CDD" id="cd06267">
    <property type="entry name" value="PBP1_LacI_sugar_binding-like"/>
    <property type="match status" value="1"/>
</dbReference>
<dbReference type="RefSeq" id="WP_340196255.1">
    <property type="nucleotide sequence ID" value="NZ_JBBKAP010000021.1"/>
</dbReference>
<dbReference type="GO" id="GO:0003677">
    <property type="term" value="F:DNA binding"/>
    <property type="evidence" value="ECO:0007669"/>
    <property type="project" value="UniProtKB-KW"/>
</dbReference>
<dbReference type="PROSITE" id="PS50932">
    <property type="entry name" value="HTH_LACI_2"/>
    <property type="match status" value="1"/>
</dbReference>